<dbReference type="AlphaFoldDB" id="G6Y4B3"/>
<gene>
    <name evidence="5" type="ORF">MEA186_03859</name>
</gene>
<dbReference type="OrthoDB" id="9803104at2"/>
<dbReference type="PATRIC" id="fig|1082933.3.peg.702"/>
<dbReference type="eggNOG" id="COG0346">
    <property type="taxonomic scope" value="Bacteria"/>
</dbReference>
<evidence type="ECO:0000256" key="1">
    <source>
        <dbReference type="ARBA" id="ARBA00011051"/>
    </source>
</evidence>
<dbReference type="KEGG" id="mamo:A6B35_00575"/>
<dbReference type="Gene3D" id="3.10.180.10">
    <property type="entry name" value="2,3-Dihydroxybiphenyl 1,2-Dioxygenase, domain 1"/>
    <property type="match status" value="1"/>
</dbReference>
<reference evidence="5 6" key="1">
    <citation type="journal article" date="2012" name="J. Bacteriol.">
        <title>Draft Genome Sequence of Plant Growth-Promoting Rhizobium Mesorhizobium amorphae, Isolated from Zinc-Lead Mine Tailings.</title>
        <authorList>
            <person name="Hao X."/>
            <person name="Lin Y."/>
            <person name="Johnstone L."/>
            <person name="Baltrus D.A."/>
            <person name="Miller S.J."/>
            <person name="Wei G."/>
            <person name="Rensing C."/>
        </authorList>
    </citation>
    <scope>NUCLEOTIDE SEQUENCE [LARGE SCALE GENOMIC DNA]</scope>
    <source>
        <strain evidence="5 6">CCNWGS0123</strain>
    </source>
</reference>
<dbReference type="CDD" id="cd08349">
    <property type="entry name" value="BLMA_like"/>
    <property type="match status" value="1"/>
</dbReference>
<dbReference type="Pfam" id="PF19581">
    <property type="entry name" value="Glyoxalase_7"/>
    <property type="match status" value="1"/>
</dbReference>
<keyword evidence="5" id="KW-0560">Oxidoreductase</keyword>
<feature type="domain" description="VOC" evidence="4">
    <location>
        <begin position="3"/>
        <end position="120"/>
    </location>
</feature>
<dbReference type="InterPro" id="IPR037523">
    <property type="entry name" value="VOC_core"/>
</dbReference>
<name>G6Y4B3_9HYPH</name>
<dbReference type="STRING" id="1082933.A6B35_00575"/>
<evidence type="ECO:0000256" key="2">
    <source>
        <dbReference type="ARBA" id="ARBA00021572"/>
    </source>
</evidence>
<dbReference type="PROSITE" id="PS51819">
    <property type="entry name" value="VOC"/>
    <property type="match status" value="1"/>
</dbReference>
<comment type="similarity">
    <text evidence="1">Belongs to the bleomycin resistance protein family.</text>
</comment>
<evidence type="ECO:0000259" key="4">
    <source>
        <dbReference type="PROSITE" id="PS51819"/>
    </source>
</evidence>
<dbReference type="EMBL" id="AGSN01000052">
    <property type="protein sequence ID" value="EHH13336.1"/>
    <property type="molecule type" value="Genomic_DNA"/>
</dbReference>
<sequence length="130" mass="14603">MPKLGAITPILRIFDIAKAHEFYLGFLGFEVRFEHRFDDNAPLYTGIARDGCELHLSEHHGDGSPGSHIRIAVADIAALHRELIGKKYRFARPGLEETPWRTKEVTVGDPFGNRLTFYEDMPAPTVTDPA</sequence>
<dbReference type="GO" id="GO:0051213">
    <property type="term" value="F:dioxygenase activity"/>
    <property type="evidence" value="ECO:0007669"/>
    <property type="project" value="UniProtKB-KW"/>
</dbReference>
<keyword evidence="3" id="KW-0046">Antibiotic resistance</keyword>
<keyword evidence="6" id="KW-1185">Reference proteome</keyword>
<protein>
    <recommendedName>
        <fullName evidence="2">Bleomycin resistance protein</fullName>
    </recommendedName>
</protein>
<dbReference type="GO" id="GO:0046677">
    <property type="term" value="P:response to antibiotic"/>
    <property type="evidence" value="ECO:0007669"/>
    <property type="project" value="UniProtKB-KW"/>
</dbReference>
<dbReference type="RefSeq" id="WP_006200209.1">
    <property type="nucleotide sequence ID" value="NZ_AGSN01000052.1"/>
</dbReference>
<proteinExistence type="inferred from homology"/>
<dbReference type="SUPFAM" id="SSF54593">
    <property type="entry name" value="Glyoxalase/Bleomycin resistance protein/Dihydroxybiphenyl dioxygenase"/>
    <property type="match status" value="1"/>
</dbReference>
<dbReference type="InterPro" id="IPR029068">
    <property type="entry name" value="Glyas_Bleomycin-R_OHBP_Dase"/>
</dbReference>
<dbReference type="Proteomes" id="UP000002949">
    <property type="component" value="Unassembled WGS sequence"/>
</dbReference>
<dbReference type="InterPro" id="IPR000335">
    <property type="entry name" value="Bleomycin-R"/>
</dbReference>
<evidence type="ECO:0000313" key="6">
    <source>
        <dbReference type="Proteomes" id="UP000002949"/>
    </source>
</evidence>
<evidence type="ECO:0000313" key="5">
    <source>
        <dbReference type="EMBL" id="EHH13336.1"/>
    </source>
</evidence>
<organism evidence="5 6">
    <name type="scientific">Mesorhizobium amorphae CCNWGS0123</name>
    <dbReference type="NCBI Taxonomy" id="1082933"/>
    <lineage>
        <taxon>Bacteria</taxon>
        <taxon>Pseudomonadati</taxon>
        <taxon>Pseudomonadota</taxon>
        <taxon>Alphaproteobacteria</taxon>
        <taxon>Hyphomicrobiales</taxon>
        <taxon>Phyllobacteriaceae</taxon>
        <taxon>Mesorhizobium</taxon>
    </lineage>
</organism>
<evidence type="ECO:0000256" key="3">
    <source>
        <dbReference type="ARBA" id="ARBA00023251"/>
    </source>
</evidence>
<keyword evidence="5" id="KW-0223">Dioxygenase</keyword>
<accession>G6Y4B3</accession>